<dbReference type="InterPro" id="IPR020359">
    <property type="entry name" value="Biofilm_regulator_BssR"/>
</dbReference>
<protein>
    <submittedName>
        <fullName evidence="1">Biofilm formation regulatory protein BssR</fullName>
    </submittedName>
</protein>
<name>A0A6N3GNS2_9ENTR</name>
<gene>
    <name evidence="1" type="ORF">EMLFYP7_03363</name>
</gene>
<dbReference type="Pfam" id="PF10799">
    <property type="entry name" value="YliH"/>
    <property type="match status" value="1"/>
</dbReference>
<evidence type="ECO:0000313" key="1">
    <source>
        <dbReference type="EMBL" id="VYU66567.1"/>
    </source>
</evidence>
<accession>A0A6N3GNS2</accession>
<reference evidence="1" key="1">
    <citation type="submission" date="2019-11" db="EMBL/GenBank/DDBJ databases">
        <authorList>
            <person name="Feng L."/>
        </authorList>
    </citation>
    <scope>NUCLEOTIDE SEQUENCE</scope>
    <source>
        <strain evidence="1">EMassiliensisLFYP7</strain>
    </source>
</reference>
<organism evidence="1">
    <name type="scientific">Phytobacter massiliensis</name>
    <dbReference type="NCBI Taxonomy" id="1485952"/>
    <lineage>
        <taxon>Bacteria</taxon>
        <taxon>Pseudomonadati</taxon>
        <taxon>Pseudomonadota</taxon>
        <taxon>Gammaproteobacteria</taxon>
        <taxon>Enterobacterales</taxon>
        <taxon>Enterobacteriaceae</taxon>
        <taxon>Phytobacter</taxon>
    </lineage>
</organism>
<dbReference type="EMBL" id="CACRTZ010000033">
    <property type="protein sequence ID" value="VYU66567.1"/>
    <property type="molecule type" value="Genomic_DNA"/>
</dbReference>
<dbReference type="AlphaFoldDB" id="A0A6N3GNS2"/>
<sequence>MTVDERVDDLLEKLLDASDALTVYTRLRKAKGYMAISENDRLRDAFFELAKEIRQHDDALNALANPEARAAWARAGEALSYAAVCLLSGRHDCPSYIAVNLHQLERARQALAISARFLKAHAPLAEA</sequence>
<proteinExistence type="predicted"/>
<dbReference type="RefSeq" id="WP_156566782.1">
    <property type="nucleotide sequence ID" value="NZ_CACRTZ010000033.1"/>
</dbReference>